<accession>A0AAD2G2X8</accession>
<keyword evidence="2" id="KW-0645">Protease</keyword>
<comment type="caution">
    <text evidence="6">The sequence shown here is derived from an EMBL/GenBank/DDBJ whole genome shotgun (WGS) entry which is preliminary data.</text>
</comment>
<dbReference type="PROSITE" id="PS50600">
    <property type="entry name" value="ULP_PROTEASE"/>
    <property type="match status" value="1"/>
</dbReference>
<dbReference type="GO" id="GO:0008234">
    <property type="term" value="F:cysteine-type peptidase activity"/>
    <property type="evidence" value="ECO:0007669"/>
    <property type="project" value="InterPro"/>
</dbReference>
<protein>
    <recommendedName>
        <fullName evidence="5">Ubiquitin-like protease family profile domain-containing protein</fullName>
    </recommendedName>
</protein>
<dbReference type="InterPro" id="IPR038765">
    <property type="entry name" value="Papain-like_cys_pep_sf"/>
</dbReference>
<dbReference type="GO" id="GO:0006508">
    <property type="term" value="P:proteolysis"/>
    <property type="evidence" value="ECO:0007669"/>
    <property type="project" value="UniProtKB-KW"/>
</dbReference>
<dbReference type="InterPro" id="IPR036397">
    <property type="entry name" value="RNaseH_sf"/>
</dbReference>
<keyword evidence="7" id="KW-1185">Reference proteome</keyword>
<organism evidence="6 7">
    <name type="scientific">Cylindrotheca closterium</name>
    <dbReference type="NCBI Taxonomy" id="2856"/>
    <lineage>
        <taxon>Eukaryota</taxon>
        <taxon>Sar</taxon>
        <taxon>Stramenopiles</taxon>
        <taxon>Ochrophyta</taxon>
        <taxon>Bacillariophyta</taxon>
        <taxon>Bacillariophyceae</taxon>
        <taxon>Bacillariophycidae</taxon>
        <taxon>Bacillariales</taxon>
        <taxon>Bacillariaceae</taxon>
        <taxon>Cylindrotheca</taxon>
    </lineage>
</organism>
<evidence type="ECO:0000313" key="6">
    <source>
        <dbReference type="EMBL" id="CAJ1958308.1"/>
    </source>
</evidence>
<evidence type="ECO:0000256" key="1">
    <source>
        <dbReference type="ARBA" id="ARBA00005234"/>
    </source>
</evidence>
<dbReference type="InterPro" id="IPR003653">
    <property type="entry name" value="Peptidase_C48_C"/>
</dbReference>
<evidence type="ECO:0000256" key="2">
    <source>
        <dbReference type="ARBA" id="ARBA00022670"/>
    </source>
</evidence>
<feature type="compositionally biased region" description="Basic and acidic residues" evidence="4">
    <location>
        <begin position="29"/>
        <end position="61"/>
    </location>
</feature>
<feature type="region of interest" description="Disordered" evidence="4">
    <location>
        <begin position="1300"/>
        <end position="1321"/>
    </location>
</feature>
<dbReference type="SUPFAM" id="SSF54001">
    <property type="entry name" value="Cysteine proteinases"/>
    <property type="match status" value="1"/>
</dbReference>
<evidence type="ECO:0000313" key="7">
    <source>
        <dbReference type="Proteomes" id="UP001295423"/>
    </source>
</evidence>
<proteinExistence type="inferred from homology"/>
<dbReference type="EMBL" id="CAKOGP040001969">
    <property type="protein sequence ID" value="CAJ1958308.1"/>
    <property type="molecule type" value="Genomic_DNA"/>
</dbReference>
<dbReference type="Gene3D" id="3.30.420.10">
    <property type="entry name" value="Ribonuclease H-like superfamily/Ribonuclease H"/>
    <property type="match status" value="1"/>
</dbReference>
<dbReference type="Gene3D" id="3.40.395.10">
    <property type="entry name" value="Adenoviral Proteinase, Chain A"/>
    <property type="match status" value="1"/>
</dbReference>
<comment type="similarity">
    <text evidence="1">Belongs to the peptidase C48 family.</text>
</comment>
<dbReference type="Proteomes" id="UP001295423">
    <property type="component" value="Unassembled WGS sequence"/>
</dbReference>
<evidence type="ECO:0000259" key="5">
    <source>
        <dbReference type="PROSITE" id="PS50600"/>
    </source>
</evidence>
<sequence length="1662" mass="188949">MARGRPSGSKNKSGHSAGGDRRSRKYKKRLEEEKGEQQRRTDNFFKQRKKAVDPPKWTDHPVCEKNFEESQRMLAEVLDHPSMPKGKNVPTLGIIDSTSDNWNVTYDTSPTTDNEAKYYRRSIMPPKGTPLQAFLDHAKGQIENNGLWKCRQYYYRTLESPLTCGLGSSPAPDKFYLPDMVRIWKPKEQFHSIQFDYKCPHCKSCSIEHNAQTWRPAFEHNEIRWVYCHRLLCKDCNAMFSSTDPSFLGMLPTSIAESFEFVFPPQGPGVHRVMLRRLSLQIDNHVLFGAWAREVNDLLWEKYFQKCNQYYEVLNDWLAKWPSPSCYDSTVPLHARDGKGQYDGRPIVPYSAFGAAGHHNGIMMTEGLAKTLFRLVEGGKRFQYNQNSFAAWHDGGLRADDTFKLPKKVYVTTSGGNRVKPYASVLTLLSQCGKIVAAVWKTSMSHAANRLILPGLKIARDHVGAPPLRLLQTDNSIGEQAPYYEVFPELEQGTVARASLPMIEIPPDDIVSFDVGSVFNAYILTLIDIFIQHEDQEIYYGLDTEFERDSKLTVLSLAFPQSLRGSELGTTIPIAIVIHLHKIGKEQFPADLKRLLELPSMIPTGRLIGGDCKKLEEQYGIKFNRMIELGNLCRLDNGELSSFSLCNLMKVYLQCMYPMNKSAAQLSSYAKPTLTPTDKQYCALDAVVSLWVFHRTVESLANGIGNQHPTLQVGKRCTVTHNAKDIAFGHLIFVGAGGEQMRWGGMTLGRRDCLVAIESLIDEDFEPKRRNSTWPATAETMRELHNNVPNLGLAVAATQVRIHLDGSECQPSSTPEMLSEATIQSFQVDKSYLDVLLWKATEAVPMEDGEDIDLLVEGEETVSSSGKTNKGEAETGALTNSLRDLFHQLHCLPLSKKSPAIAHVLQLVLVATWISDEEDYANVVEVLQNKGEEDVAVHEFHNRGYWRERVRRNTPLPQDHANNIRVVQHEIWSNCGFVSIRTKEIAQWFDKFAENAENGFYYIPPDMRMYRIDRVDCDGLKVYTTDFGTNLNESLHQKYADLVGPFAVGAETADVLLVNRSFRFNIAVGISKYGEPDFHTERHDIVDKTQHWMMHIFATYAWPTHKNLLDFSPPKNATLVGLRPLPLDENHVRYSKLPNAGLTPDHRYLSQKLGVEIAPVPLSTKDEFQLYTFHIRGVVAMSRNPNQNDWDNLARKFLEKANGKTIFPKTEDQLKKYFIHWKQNQSKRLFGKVVNIKNSKVFKQLQSQKASSISVIHKTKLPTQVEGTYYSHKQPLANKVNVVPPDVAYNQINHVPFESKLQKKSKQKKGPTTIEDLQKKSSRDLKRVAHRCVWFPYCQKQVWACGGNKFSNCKFINEEHKINKKSSAEIDKRRKFVRLEKEKETATRARKRQRVIKGIVAKARIQKSKSGSHLRTKVIEGTKTSEAITIPEEEYLSQKCIVLGSGKIIADTLLQALATPTVMIDDEVVNAYLSLLVDLAHSSRRRAGVGTTQSGIWQMLTNRHYTWREIYPNLNRPHRVNLIPAFFGSRAAGHWGALIVDNECSPGQRKIIYVDSISSVRKDNFNTVKRLLRQWESDTNNFVQIDSPSQASGSNDCAVYTLAACAHYVFRTGDFLPTSFQFQNGINATRYGREWRRHVHKSIMNQRIDMSDPVLGWMVLRP</sequence>
<feature type="region of interest" description="Disordered" evidence="4">
    <location>
        <begin position="1"/>
        <end position="61"/>
    </location>
</feature>
<keyword evidence="3" id="KW-0378">Hydrolase</keyword>
<feature type="domain" description="Ubiquitin-like protease family profile" evidence="5">
    <location>
        <begin position="1447"/>
        <end position="1608"/>
    </location>
</feature>
<evidence type="ECO:0000256" key="4">
    <source>
        <dbReference type="SAM" id="MobiDB-lite"/>
    </source>
</evidence>
<gene>
    <name evidence="6" type="ORF">CYCCA115_LOCUS17126</name>
</gene>
<evidence type="ECO:0000256" key="3">
    <source>
        <dbReference type="ARBA" id="ARBA00022801"/>
    </source>
</evidence>
<name>A0AAD2G2X8_9STRA</name>
<reference evidence="6" key="1">
    <citation type="submission" date="2023-08" db="EMBL/GenBank/DDBJ databases">
        <authorList>
            <person name="Audoor S."/>
            <person name="Bilcke G."/>
        </authorList>
    </citation>
    <scope>NUCLEOTIDE SEQUENCE</scope>
</reference>
<dbReference type="InterPro" id="IPR012337">
    <property type="entry name" value="RNaseH-like_sf"/>
</dbReference>
<dbReference type="SUPFAM" id="SSF53098">
    <property type="entry name" value="Ribonuclease H-like"/>
    <property type="match status" value="1"/>
</dbReference>
<dbReference type="GO" id="GO:0003676">
    <property type="term" value="F:nucleic acid binding"/>
    <property type="evidence" value="ECO:0007669"/>
    <property type="project" value="InterPro"/>
</dbReference>